<keyword evidence="4 6" id="KW-0472">Membrane</keyword>
<evidence type="ECO:0000313" key="7">
    <source>
        <dbReference type="EMBL" id="KAL3799365.1"/>
    </source>
</evidence>
<evidence type="ECO:0000256" key="1">
    <source>
        <dbReference type="ARBA" id="ARBA00004141"/>
    </source>
</evidence>
<evidence type="ECO:0000313" key="8">
    <source>
        <dbReference type="Proteomes" id="UP001530400"/>
    </source>
</evidence>
<evidence type="ECO:0000256" key="6">
    <source>
        <dbReference type="SAM" id="Phobius"/>
    </source>
</evidence>
<feature type="region of interest" description="Disordered" evidence="5">
    <location>
        <begin position="1"/>
        <end position="51"/>
    </location>
</feature>
<protein>
    <submittedName>
        <fullName evidence="7">Uncharacterized protein</fullName>
    </submittedName>
</protein>
<name>A0ABD3QNR2_9STRA</name>
<organism evidence="7 8">
    <name type="scientific">Cyclotella atomus</name>
    <dbReference type="NCBI Taxonomy" id="382360"/>
    <lineage>
        <taxon>Eukaryota</taxon>
        <taxon>Sar</taxon>
        <taxon>Stramenopiles</taxon>
        <taxon>Ochrophyta</taxon>
        <taxon>Bacillariophyta</taxon>
        <taxon>Coscinodiscophyceae</taxon>
        <taxon>Thalassiosirophycidae</taxon>
        <taxon>Stephanodiscales</taxon>
        <taxon>Stephanodiscaceae</taxon>
        <taxon>Cyclotella</taxon>
    </lineage>
</organism>
<reference evidence="7 8" key="1">
    <citation type="submission" date="2024-10" db="EMBL/GenBank/DDBJ databases">
        <title>Updated reference genomes for cyclostephanoid diatoms.</title>
        <authorList>
            <person name="Roberts W.R."/>
            <person name="Alverson A.J."/>
        </authorList>
    </citation>
    <scope>NUCLEOTIDE SEQUENCE [LARGE SCALE GENOMIC DNA]</scope>
    <source>
        <strain evidence="7 8">AJA010-31</strain>
    </source>
</reference>
<dbReference type="InterPro" id="IPR013714">
    <property type="entry name" value="Golgi_TVP15"/>
</dbReference>
<proteinExistence type="predicted"/>
<dbReference type="PANTHER" id="PTHR38894">
    <property type="entry name" value="TRANSMEMBRANE PROTEIN"/>
    <property type="match status" value="1"/>
</dbReference>
<accession>A0ABD3QNR2</accession>
<evidence type="ECO:0000256" key="5">
    <source>
        <dbReference type="SAM" id="MobiDB-lite"/>
    </source>
</evidence>
<feature type="transmembrane region" description="Helical" evidence="6">
    <location>
        <begin position="60"/>
        <end position="81"/>
    </location>
</feature>
<comment type="caution">
    <text evidence="7">The sequence shown here is derived from an EMBL/GenBank/DDBJ whole genome shotgun (WGS) entry which is preliminary data.</text>
</comment>
<evidence type="ECO:0000256" key="2">
    <source>
        <dbReference type="ARBA" id="ARBA00022692"/>
    </source>
</evidence>
<feature type="transmembrane region" description="Helical" evidence="6">
    <location>
        <begin position="87"/>
        <end position="110"/>
    </location>
</feature>
<feature type="transmembrane region" description="Helical" evidence="6">
    <location>
        <begin position="122"/>
        <end position="142"/>
    </location>
</feature>
<dbReference type="PANTHER" id="PTHR38894:SF1">
    <property type="entry name" value="TRANSMEMBRANE PROTEIN"/>
    <property type="match status" value="1"/>
</dbReference>
<evidence type="ECO:0000256" key="3">
    <source>
        <dbReference type="ARBA" id="ARBA00022989"/>
    </source>
</evidence>
<keyword evidence="3 6" id="KW-1133">Transmembrane helix</keyword>
<evidence type="ECO:0000256" key="4">
    <source>
        <dbReference type="ARBA" id="ARBA00023136"/>
    </source>
</evidence>
<dbReference type="EMBL" id="JALLPJ020000190">
    <property type="protein sequence ID" value="KAL3799365.1"/>
    <property type="molecule type" value="Genomic_DNA"/>
</dbReference>
<keyword evidence="2 6" id="KW-0812">Transmembrane</keyword>
<sequence>MYDSSENIDQPLLSDDQPSWVTKTHDADENELPWNRPATAAERTKTEAGSSDDGIPKIILLMRLGNLGAAALLIFCSIMNLTNILKFSTMILAVYGLCFGSLICCLEVNLSFLRHPIADNFGFLYNPLLRLMFYVLLGMISWSFGTLLGIIASIALAVLSLFNTYVICRYPGYRAALKELADEDEKKMKREMNKQIIKRTWRHAVSPD</sequence>
<dbReference type="AlphaFoldDB" id="A0ABD3QNR2"/>
<dbReference type="GO" id="GO:0016020">
    <property type="term" value="C:membrane"/>
    <property type="evidence" value="ECO:0007669"/>
    <property type="project" value="UniProtKB-SubCell"/>
</dbReference>
<dbReference type="Proteomes" id="UP001530400">
    <property type="component" value="Unassembled WGS sequence"/>
</dbReference>
<gene>
    <name evidence="7" type="ORF">ACHAWO_008476</name>
</gene>
<dbReference type="Pfam" id="PF08507">
    <property type="entry name" value="COPI_assoc"/>
    <property type="match status" value="1"/>
</dbReference>
<feature type="transmembrane region" description="Helical" evidence="6">
    <location>
        <begin position="148"/>
        <end position="168"/>
    </location>
</feature>
<comment type="subcellular location">
    <subcellularLocation>
        <location evidence="1">Membrane</location>
        <topology evidence="1">Multi-pass membrane protein</topology>
    </subcellularLocation>
</comment>
<keyword evidence="8" id="KW-1185">Reference proteome</keyword>